<accession>A0ABY8AFV6</accession>
<comment type="similarity">
    <text evidence="1">Belongs to the Nudix hydrolase family.</text>
</comment>
<dbReference type="SUPFAM" id="SSF55811">
    <property type="entry name" value="Nudix"/>
    <property type="match status" value="1"/>
</dbReference>
<dbReference type="RefSeq" id="WP_275309398.1">
    <property type="nucleotide sequence ID" value="NZ_CP095749.1"/>
</dbReference>
<dbReference type="EMBL" id="CP095749">
    <property type="protein sequence ID" value="WEB42810.1"/>
    <property type="molecule type" value="Genomic_DNA"/>
</dbReference>
<name>A0ABY8AFV6_9ACTN</name>
<keyword evidence="4" id="KW-1185">Reference proteome</keyword>
<feature type="domain" description="Nudix hydrolase" evidence="2">
    <location>
        <begin position="1"/>
        <end position="89"/>
    </location>
</feature>
<keyword evidence="3" id="KW-0378">Hydrolase</keyword>
<evidence type="ECO:0000256" key="1">
    <source>
        <dbReference type="ARBA" id="ARBA00005582"/>
    </source>
</evidence>
<proteinExistence type="inferred from homology"/>
<dbReference type="PANTHER" id="PTHR43736:SF1">
    <property type="entry name" value="DIHYDRONEOPTERIN TRIPHOSPHATE DIPHOSPHATASE"/>
    <property type="match status" value="1"/>
</dbReference>
<dbReference type="PANTHER" id="PTHR43736">
    <property type="entry name" value="ADP-RIBOSE PYROPHOSPHATASE"/>
    <property type="match status" value="1"/>
</dbReference>
<dbReference type="InterPro" id="IPR015797">
    <property type="entry name" value="NUDIX_hydrolase-like_dom_sf"/>
</dbReference>
<dbReference type="InterPro" id="IPR000086">
    <property type="entry name" value="NUDIX_hydrolase_dom"/>
</dbReference>
<evidence type="ECO:0000313" key="3">
    <source>
        <dbReference type="EMBL" id="WEB42810.1"/>
    </source>
</evidence>
<evidence type="ECO:0000313" key="4">
    <source>
        <dbReference type="Proteomes" id="UP001218629"/>
    </source>
</evidence>
<dbReference type="PROSITE" id="PS51462">
    <property type="entry name" value="NUDIX"/>
    <property type="match status" value="1"/>
</dbReference>
<reference evidence="3 4" key="1">
    <citation type="submission" date="2022-03" db="EMBL/GenBank/DDBJ databases">
        <title>Streptomyces yunnanensis P86,complete genome.</title>
        <authorList>
            <person name="Chen S."/>
            <person name="Zhang Q."/>
        </authorList>
    </citation>
    <scope>NUCLEOTIDE SEQUENCE [LARGE SCALE GENOMIC DNA]</scope>
    <source>
        <strain evidence="3 4">P86</strain>
    </source>
</reference>
<sequence length="104" mass="11816">MLELDETAEDGVCREVYEETGITVRVDRLTGVYKNMSRGVVAMVFRCHAESGHERLSDESAAVEWLTREEISELMGDVYAIRVLDAFRNDDPQVRSHDGQRLIA</sequence>
<dbReference type="Proteomes" id="UP001218629">
    <property type="component" value="Chromosome"/>
</dbReference>
<protein>
    <submittedName>
        <fullName evidence="3">NUDIX hydrolase</fullName>
    </submittedName>
</protein>
<dbReference type="GO" id="GO:0016787">
    <property type="term" value="F:hydrolase activity"/>
    <property type="evidence" value="ECO:0007669"/>
    <property type="project" value="UniProtKB-KW"/>
</dbReference>
<dbReference type="Pfam" id="PF00293">
    <property type="entry name" value="NUDIX"/>
    <property type="match status" value="1"/>
</dbReference>
<evidence type="ECO:0000259" key="2">
    <source>
        <dbReference type="PROSITE" id="PS51462"/>
    </source>
</evidence>
<organism evidence="3 4">
    <name type="scientific">Streptomyces yunnanensis</name>
    <dbReference type="NCBI Taxonomy" id="156453"/>
    <lineage>
        <taxon>Bacteria</taxon>
        <taxon>Bacillati</taxon>
        <taxon>Actinomycetota</taxon>
        <taxon>Actinomycetes</taxon>
        <taxon>Kitasatosporales</taxon>
        <taxon>Streptomycetaceae</taxon>
        <taxon>Streptomyces</taxon>
    </lineage>
</organism>
<gene>
    <name evidence="3" type="ORF">MOV08_28540</name>
</gene>
<dbReference type="Gene3D" id="3.90.79.10">
    <property type="entry name" value="Nucleoside Triphosphate Pyrophosphohydrolase"/>
    <property type="match status" value="1"/>
</dbReference>